<gene>
    <name evidence="2" type="ORF">FGO68_gene12385</name>
</gene>
<protein>
    <submittedName>
        <fullName evidence="2">Uncharacterized protein</fullName>
    </submittedName>
</protein>
<evidence type="ECO:0000256" key="1">
    <source>
        <dbReference type="SAM" id="MobiDB-lite"/>
    </source>
</evidence>
<dbReference type="Proteomes" id="UP000785679">
    <property type="component" value="Unassembled WGS sequence"/>
</dbReference>
<feature type="region of interest" description="Disordered" evidence="1">
    <location>
        <begin position="415"/>
        <end position="437"/>
    </location>
</feature>
<comment type="caution">
    <text evidence="2">The sequence shown here is derived from an EMBL/GenBank/DDBJ whole genome shotgun (WGS) entry which is preliminary data.</text>
</comment>
<evidence type="ECO:0000313" key="3">
    <source>
        <dbReference type="Proteomes" id="UP000785679"/>
    </source>
</evidence>
<dbReference type="AlphaFoldDB" id="A0A8J8T666"/>
<proteinExistence type="predicted"/>
<accession>A0A8J8T666</accession>
<evidence type="ECO:0000313" key="2">
    <source>
        <dbReference type="EMBL" id="TNV82803.1"/>
    </source>
</evidence>
<organism evidence="2 3">
    <name type="scientific">Halteria grandinella</name>
    <dbReference type="NCBI Taxonomy" id="5974"/>
    <lineage>
        <taxon>Eukaryota</taxon>
        <taxon>Sar</taxon>
        <taxon>Alveolata</taxon>
        <taxon>Ciliophora</taxon>
        <taxon>Intramacronucleata</taxon>
        <taxon>Spirotrichea</taxon>
        <taxon>Stichotrichia</taxon>
        <taxon>Sporadotrichida</taxon>
        <taxon>Halteriidae</taxon>
        <taxon>Halteria</taxon>
    </lineage>
</organism>
<keyword evidence="3" id="KW-1185">Reference proteome</keyword>
<sequence length="611" mass="69789">MSEYPSYDKRERTLFRQMHESGIRFTNVNFMGTKVGQSDYRVDMRANIRKRSSVPFQFHAGGGVTVTRVQVNLGVPTEKEEIENFKSISSSKFFDQFRFGSSQNNADVFEKWNELDLGKYDLVDIHEEGGESRSKNLGQIIHRAAAKNEESKQHYLLHVIHSDDEEEASRHVFQNLKHPRNDKIKILNLPNKGKNRLSVGQQLKMTQQDDNRSVCKIQEILSSILDYSDLQFNEQLQNNPNMIQQLHQEINSLMKEEQSAFLRLAPIFDGNVQNSVANCSHSISGVRQFEMAVFNELHELSQGKRTFNHLGETSQIEDLFGGFAGPDRRSLAEKLLKGLQQLKVVSQQSEDGRNNMVQSDVILSPDVRGGGKSNKKNQVQLFLCKGTKKLAQSIEVKQESFDSSEAHPLVERRAPPRGIRSPLRKQNKSREIEASSLENSAAPMVNVEPQYMFLDSDAPHQQFIFGSSEQPPIQEQHQQCDDLNIEIHRQENLMPPSMEDGPKIQMSYGSSMPPLYSQNESVSRDLPQRPCDFQEKILKRSLFYDGGEQPLMEPQPQSLWRQIMDDSSQWTLVSTVKVSTQDENNGMIQVLKTNRVAQADKNAFQLYKSKQ</sequence>
<dbReference type="EMBL" id="RRYP01004516">
    <property type="protein sequence ID" value="TNV82803.1"/>
    <property type="molecule type" value="Genomic_DNA"/>
</dbReference>
<reference evidence="2" key="1">
    <citation type="submission" date="2019-06" db="EMBL/GenBank/DDBJ databases">
        <authorList>
            <person name="Zheng W."/>
        </authorList>
    </citation>
    <scope>NUCLEOTIDE SEQUENCE</scope>
    <source>
        <strain evidence="2">QDHG01</strain>
    </source>
</reference>
<name>A0A8J8T666_HALGN</name>